<dbReference type="NCBIfam" id="TIGR00530">
    <property type="entry name" value="AGP_acyltrn"/>
    <property type="match status" value="1"/>
</dbReference>
<dbReference type="GO" id="GO:0005783">
    <property type="term" value="C:endoplasmic reticulum"/>
    <property type="evidence" value="ECO:0007669"/>
    <property type="project" value="TreeGrafter"/>
</dbReference>
<protein>
    <recommendedName>
        <fullName evidence="4">1-acyl-sn-glycerol-3-phosphate acyltransferase</fullName>
        <ecNumber evidence="4">2.3.1.51</ecNumber>
    </recommendedName>
</protein>
<evidence type="ECO:0000256" key="6">
    <source>
        <dbReference type="SAM" id="Phobius"/>
    </source>
</evidence>
<accession>A0A8E2DRB6</accession>
<feature type="transmembrane region" description="Helical" evidence="6">
    <location>
        <begin position="37"/>
        <end position="61"/>
    </location>
</feature>
<dbReference type="InterPro" id="IPR002123">
    <property type="entry name" value="Plipid/glycerol_acylTrfase"/>
</dbReference>
<comment type="catalytic activity">
    <reaction evidence="4">
        <text>a 1-acyl-sn-glycero-3-phosphate + an acyl-CoA = a 1,2-diacyl-sn-glycero-3-phosphate + CoA</text>
        <dbReference type="Rhea" id="RHEA:19709"/>
        <dbReference type="ChEBI" id="CHEBI:57287"/>
        <dbReference type="ChEBI" id="CHEBI:57970"/>
        <dbReference type="ChEBI" id="CHEBI:58342"/>
        <dbReference type="ChEBI" id="CHEBI:58608"/>
        <dbReference type="EC" id="2.3.1.51"/>
    </reaction>
</comment>
<dbReference type="EMBL" id="KV722345">
    <property type="protein sequence ID" value="OCH94291.1"/>
    <property type="molecule type" value="Genomic_DNA"/>
</dbReference>
<reference evidence="8 9" key="1">
    <citation type="submission" date="2016-07" db="EMBL/GenBank/DDBJ databases">
        <title>Draft genome of the white-rot fungus Obba rivulosa 3A-2.</title>
        <authorList>
            <consortium name="DOE Joint Genome Institute"/>
            <person name="Miettinen O."/>
            <person name="Riley R."/>
            <person name="Acob R."/>
            <person name="Barry K."/>
            <person name="Cullen D."/>
            <person name="De Vries R."/>
            <person name="Hainaut M."/>
            <person name="Hatakka A."/>
            <person name="Henrissat B."/>
            <person name="Hilden K."/>
            <person name="Kuo R."/>
            <person name="Labutti K."/>
            <person name="Lipzen A."/>
            <person name="Makela M.R."/>
            <person name="Sandor L."/>
            <person name="Spatafora J.W."/>
            <person name="Grigoriev I.V."/>
            <person name="Hibbett D.S."/>
        </authorList>
    </citation>
    <scope>NUCLEOTIDE SEQUENCE [LARGE SCALE GENOMIC DNA]</scope>
    <source>
        <strain evidence="8 9">3A-2</strain>
    </source>
</reference>
<feature type="transmembrane region" description="Helical" evidence="6">
    <location>
        <begin position="6"/>
        <end position="25"/>
    </location>
</feature>
<name>A0A8E2DRB6_9APHY</name>
<keyword evidence="2 4" id="KW-0808">Transferase</keyword>
<dbReference type="Proteomes" id="UP000250043">
    <property type="component" value="Unassembled WGS sequence"/>
</dbReference>
<sequence>MSFLAWIVKPIAYISLPVFALHTLAKASPVARYYVRVGLFLGTLGICSVWGVVCAIGMSLVGRRFDVFYVVARSFYFLCSRAVGIRLVLEGAEHLETRPAVLVGNHQSMLDILYLGRIFPRRASIMAKKELQWAPLLGQFMTLSGAVWVDRGNNARAVRSLAAAGEIMKARHSSLWLFPEGTRSMREHHDMLPFKKGAFHTAVQAGVPIVPVVCENYWRLYRKGVFESGTLRVKVLPPIPTTGLTTADVGALAVRVHDLMVEALREISVPPPSTSEASAEVKPSASSSPDPQQRTERVDPVSASVAASLPAEPARQSQPGAEPEPSSAAAPGSRAESRASTNTSEELVSPSHSSRIEGSENGTETEEDDGMVLVGRPK</sequence>
<dbReference type="CDD" id="cd07989">
    <property type="entry name" value="LPLAT_AGPAT-like"/>
    <property type="match status" value="1"/>
</dbReference>
<dbReference type="GO" id="GO:0016020">
    <property type="term" value="C:membrane"/>
    <property type="evidence" value="ECO:0007669"/>
    <property type="project" value="InterPro"/>
</dbReference>
<organism evidence="8 9">
    <name type="scientific">Obba rivulosa</name>
    <dbReference type="NCBI Taxonomy" id="1052685"/>
    <lineage>
        <taxon>Eukaryota</taxon>
        <taxon>Fungi</taxon>
        <taxon>Dikarya</taxon>
        <taxon>Basidiomycota</taxon>
        <taxon>Agaricomycotina</taxon>
        <taxon>Agaricomycetes</taxon>
        <taxon>Polyporales</taxon>
        <taxon>Gelatoporiaceae</taxon>
        <taxon>Obba</taxon>
    </lineage>
</organism>
<dbReference type="GO" id="GO:0006654">
    <property type="term" value="P:phosphatidic acid biosynthetic process"/>
    <property type="evidence" value="ECO:0007669"/>
    <property type="project" value="TreeGrafter"/>
</dbReference>
<dbReference type="SMART" id="SM00563">
    <property type="entry name" value="PlsC"/>
    <property type="match status" value="1"/>
</dbReference>
<evidence type="ECO:0000313" key="9">
    <source>
        <dbReference type="Proteomes" id="UP000250043"/>
    </source>
</evidence>
<dbReference type="InterPro" id="IPR004552">
    <property type="entry name" value="AGP_acyltrans"/>
</dbReference>
<evidence type="ECO:0000256" key="4">
    <source>
        <dbReference type="RuleBase" id="RU361267"/>
    </source>
</evidence>
<keyword evidence="4" id="KW-1208">Phospholipid metabolism</keyword>
<evidence type="ECO:0000259" key="7">
    <source>
        <dbReference type="SMART" id="SM00563"/>
    </source>
</evidence>
<feature type="compositionally biased region" description="Low complexity" evidence="5">
    <location>
        <begin position="300"/>
        <end position="340"/>
    </location>
</feature>
<dbReference type="EC" id="2.3.1.51" evidence="4"/>
<feature type="domain" description="Phospholipid/glycerol acyltransferase" evidence="7">
    <location>
        <begin position="100"/>
        <end position="217"/>
    </location>
</feature>
<keyword evidence="4" id="KW-0443">Lipid metabolism</keyword>
<evidence type="ECO:0000256" key="2">
    <source>
        <dbReference type="ARBA" id="ARBA00022679"/>
    </source>
</evidence>
<comment type="similarity">
    <text evidence="1 4">Belongs to the 1-acyl-sn-glycerol-3-phosphate acyltransferase family.</text>
</comment>
<evidence type="ECO:0000256" key="3">
    <source>
        <dbReference type="ARBA" id="ARBA00023315"/>
    </source>
</evidence>
<dbReference type="GO" id="GO:0003841">
    <property type="term" value="F:1-acylglycerol-3-phosphate O-acyltransferase activity"/>
    <property type="evidence" value="ECO:0007669"/>
    <property type="project" value="UniProtKB-UniRule"/>
</dbReference>
<keyword evidence="3 4" id="KW-0012">Acyltransferase</keyword>
<dbReference type="PANTHER" id="PTHR10434">
    <property type="entry name" value="1-ACYL-SN-GLYCEROL-3-PHOSPHATE ACYLTRANSFERASE"/>
    <property type="match status" value="1"/>
</dbReference>
<dbReference type="OrthoDB" id="202234at2759"/>
<feature type="region of interest" description="Disordered" evidence="5">
    <location>
        <begin position="267"/>
        <end position="378"/>
    </location>
</feature>
<comment type="domain">
    <text evidence="4">The HXXXXD motif is essential for acyltransferase activity and may constitute the binding site for the phosphate moiety of the glycerol-3-phosphate.</text>
</comment>
<keyword evidence="6" id="KW-1133">Transmembrane helix</keyword>
<dbReference type="AlphaFoldDB" id="A0A8E2DRB6"/>
<evidence type="ECO:0000256" key="1">
    <source>
        <dbReference type="ARBA" id="ARBA00008655"/>
    </source>
</evidence>
<proteinExistence type="inferred from homology"/>
<dbReference type="Pfam" id="PF01553">
    <property type="entry name" value="Acyltransferase"/>
    <property type="match status" value="1"/>
</dbReference>
<keyword evidence="6" id="KW-0812">Transmembrane</keyword>
<keyword evidence="6" id="KW-0472">Membrane</keyword>
<evidence type="ECO:0000313" key="8">
    <source>
        <dbReference type="EMBL" id="OCH94291.1"/>
    </source>
</evidence>
<gene>
    <name evidence="8" type="ORF">OBBRIDRAFT_789427</name>
</gene>
<evidence type="ECO:0000256" key="5">
    <source>
        <dbReference type="SAM" id="MobiDB-lite"/>
    </source>
</evidence>
<keyword evidence="4" id="KW-0444">Lipid biosynthesis</keyword>
<dbReference type="SUPFAM" id="SSF69593">
    <property type="entry name" value="Glycerol-3-phosphate (1)-acyltransferase"/>
    <property type="match status" value="1"/>
</dbReference>
<dbReference type="PANTHER" id="PTHR10434:SF11">
    <property type="entry name" value="1-ACYL-SN-GLYCEROL-3-PHOSPHATE ACYLTRANSFERASE"/>
    <property type="match status" value="1"/>
</dbReference>
<keyword evidence="4" id="KW-0594">Phospholipid biosynthesis</keyword>
<keyword evidence="9" id="KW-1185">Reference proteome</keyword>
<feature type="compositionally biased region" description="Polar residues" evidence="5">
    <location>
        <begin position="341"/>
        <end position="353"/>
    </location>
</feature>